<sequence length="223" mass="24935">MTFDYLRQSLFFFRTHLSRLALIQIPFLLLITVVQYQLLQGGESAEAARTTSSVFISSALNLALMPIYWGATLLYMQSVLQGQTLSTSQAISLSLACWGRLLLTYILTTLAVSTGLLLLILPGIYISIRLAFAKFYCVMEGKGPMESLRASWASSSEFFWPLLQGLALIFGVLMLAEVMIGQMLSDTRILMLALSLLVQFLGVMSSIYAYRIYCVMKEEHKPL</sequence>
<keyword evidence="1" id="KW-0812">Transmembrane</keyword>
<evidence type="ECO:0000313" key="3">
    <source>
        <dbReference type="Proteomes" id="UP000242469"/>
    </source>
</evidence>
<protein>
    <submittedName>
        <fullName evidence="2">Uncharacterized protein</fullName>
    </submittedName>
</protein>
<keyword evidence="1" id="KW-1133">Transmembrane helix</keyword>
<keyword evidence="3" id="KW-1185">Reference proteome</keyword>
<feature type="transmembrane region" description="Helical" evidence="1">
    <location>
        <begin position="20"/>
        <end position="39"/>
    </location>
</feature>
<dbReference type="EMBL" id="FNRJ01000017">
    <property type="protein sequence ID" value="SEB09862.1"/>
    <property type="molecule type" value="Genomic_DNA"/>
</dbReference>
<dbReference type="RefSeq" id="WP_091827651.1">
    <property type="nucleotide sequence ID" value="NZ_FNRJ01000017.1"/>
</dbReference>
<proteinExistence type="predicted"/>
<dbReference type="OrthoDB" id="6366276at2"/>
<name>A0A1H4GMI4_9GAMM</name>
<gene>
    <name evidence="2" type="ORF">SAMN02745729_11730</name>
</gene>
<accession>A0A1H4GMI4</accession>
<dbReference type="Pfam" id="PF06790">
    <property type="entry name" value="UPF0259"/>
    <property type="match status" value="1"/>
</dbReference>
<dbReference type="Proteomes" id="UP000242469">
    <property type="component" value="Unassembled WGS sequence"/>
</dbReference>
<reference evidence="3" key="1">
    <citation type="submission" date="2016-10" db="EMBL/GenBank/DDBJ databases">
        <authorList>
            <person name="Varghese N."/>
            <person name="Submissions S."/>
        </authorList>
    </citation>
    <scope>NUCLEOTIDE SEQUENCE [LARGE SCALE GENOMIC DNA]</scope>
    <source>
        <strain evidence="3">DSM 11526</strain>
    </source>
</reference>
<dbReference type="STRING" id="1122198.SAMN02745729_11730"/>
<organism evidence="2 3">
    <name type="scientific">Marinobacterium iners DSM 11526</name>
    <dbReference type="NCBI Taxonomy" id="1122198"/>
    <lineage>
        <taxon>Bacteria</taxon>
        <taxon>Pseudomonadati</taxon>
        <taxon>Pseudomonadota</taxon>
        <taxon>Gammaproteobacteria</taxon>
        <taxon>Oceanospirillales</taxon>
        <taxon>Oceanospirillaceae</taxon>
        <taxon>Marinobacterium</taxon>
    </lineage>
</organism>
<feature type="transmembrane region" description="Helical" evidence="1">
    <location>
        <begin position="101"/>
        <end position="126"/>
    </location>
</feature>
<feature type="transmembrane region" description="Helical" evidence="1">
    <location>
        <begin position="59"/>
        <end position="80"/>
    </location>
</feature>
<feature type="transmembrane region" description="Helical" evidence="1">
    <location>
        <begin position="190"/>
        <end position="213"/>
    </location>
</feature>
<evidence type="ECO:0000256" key="1">
    <source>
        <dbReference type="SAM" id="Phobius"/>
    </source>
</evidence>
<feature type="transmembrane region" description="Helical" evidence="1">
    <location>
        <begin position="158"/>
        <end position="178"/>
    </location>
</feature>
<dbReference type="AlphaFoldDB" id="A0A1H4GMI4"/>
<keyword evidence="1" id="KW-0472">Membrane</keyword>
<evidence type="ECO:0000313" key="2">
    <source>
        <dbReference type="EMBL" id="SEB09862.1"/>
    </source>
</evidence>